<reference evidence="2" key="2">
    <citation type="submission" date="2015-07" db="EMBL/GenBank/DDBJ databases">
        <title>The genome sequence of Plasmodium falciparum IGH-CR14.</title>
        <authorList>
            <consortium name="The Broad Institute Genome Sequencing Platform"/>
            <person name="Volkman S.K."/>
            <person name="Neafsey D.E."/>
            <person name="Dash A.P."/>
            <person name="Chitnis C.E."/>
            <person name="Hartl D.L."/>
            <person name="Young S.K."/>
            <person name="Kodira C.D."/>
            <person name="Zeng Q."/>
            <person name="Koehrsen M."/>
            <person name="Godfrey P."/>
            <person name="Alvarado L."/>
            <person name="Berlin A."/>
            <person name="Borenstein D."/>
            <person name="Chen Z."/>
            <person name="Engels R."/>
            <person name="Freedman E."/>
            <person name="Gellesch M."/>
            <person name="Goldberg J."/>
            <person name="Griggs A."/>
            <person name="Gujja S."/>
            <person name="Heiman D."/>
            <person name="Hepburn T."/>
            <person name="Howarth C."/>
            <person name="Jen D."/>
            <person name="Larson L."/>
            <person name="Lewis B."/>
            <person name="Mehta T."/>
            <person name="Park D."/>
            <person name="Pearson M."/>
            <person name="Roberts A."/>
            <person name="Saif S."/>
            <person name="Shea T."/>
            <person name="Shenoy N."/>
            <person name="Sisk P."/>
            <person name="Stolte C."/>
            <person name="Sykes S."/>
            <person name="Walk T."/>
            <person name="White J."/>
            <person name="Yandava C."/>
            <person name="Wirth D.F."/>
            <person name="Nusbaum C."/>
            <person name="Birren B."/>
        </authorList>
    </citation>
    <scope>NUCLEOTIDE SEQUENCE [LARGE SCALE GENOMIC DNA]</scope>
    <source>
        <strain evidence="2">IGH-CR14</strain>
    </source>
</reference>
<sequence>MKRLKEERNLQIRYLTTSINSYFNIFFKSITKEQEEYKFIENFIKLNFNSESLKNYYIDDIKIENIIKVKKLNHNVLDTEEQTNSLIYKKNILFLHPYN</sequence>
<protein>
    <submittedName>
        <fullName evidence="1">Uncharacterized protein</fullName>
    </submittedName>
</protein>
<evidence type="ECO:0000313" key="2">
    <source>
        <dbReference type="Proteomes" id="UP000054562"/>
    </source>
</evidence>
<name>A0A0L1IEY0_PLAFA</name>
<accession>A0A0L1IEY0</accession>
<gene>
    <name evidence="1" type="ORF">PFMG_03851</name>
</gene>
<reference evidence="2" key="1">
    <citation type="submission" date="2015-07" db="EMBL/GenBank/DDBJ databases">
        <title>Annotation of Plasmodium falciparum IGH-CR14.</title>
        <authorList>
            <consortium name="The Broad Institute Genome Sequencing Platform"/>
            <person name="Volkman S.K."/>
            <person name="Neafsey D.E."/>
            <person name="Dash A.P."/>
            <person name="Chitnis C.E."/>
            <person name="Hartl D.L."/>
            <person name="Young S.K."/>
            <person name="Zeng Q."/>
            <person name="Koehrsen M."/>
            <person name="Alvarado L."/>
            <person name="Berlin A."/>
            <person name="Borenstein D."/>
            <person name="Chapman S.B."/>
            <person name="Chen Z."/>
            <person name="Engels R."/>
            <person name="Freedman E."/>
            <person name="Gellesch M."/>
            <person name="Goldberg J."/>
            <person name="Griggs A."/>
            <person name="Gujja S."/>
            <person name="Heilman E.R."/>
            <person name="Heiman D.I."/>
            <person name="Howarth C."/>
            <person name="Jen D."/>
            <person name="Larson L."/>
            <person name="Mehta T."/>
            <person name="Neiman D."/>
            <person name="Park D."/>
            <person name="Pearson M."/>
            <person name="Roberts A."/>
            <person name="Saif S."/>
            <person name="Shea T."/>
            <person name="Shenoy N."/>
            <person name="Sisk P."/>
            <person name="Stolte C."/>
            <person name="Sykes S."/>
            <person name="Walk T."/>
            <person name="White J."/>
            <person name="Yandava C."/>
            <person name="Haas B."/>
            <person name="Henn M.R."/>
            <person name="Nusbaum C."/>
            <person name="Birren B."/>
        </authorList>
    </citation>
    <scope>NUCLEOTIDE SEQUENCE [LARGE SCALE GENOMIC DNA]</scope>
    <source>
        <strain evidence="2">IGH-CR14</strain>
    </source>
</reference>
<proteinExistence type="predicted"/>
<dbReference type="Proteomes" id="UP000054562">
    <property type="component" value="Unassembled WGS sequence"/>
</dbReference>
<evidence type="ECO:0000313" key="1">
    <source>
        <dbReference type="EMBL" id="KNG77708.1"/>
    </source>
</evidence>
<dbReference type="AlphaFoldDB" id="A0A0L1IEY0"/>
<organism evidence="1 2">
    <name type="scientific">Plasmodium falciparum IGH-CR14</name>
    <dbReference type="NCBI Taxonomy" id="580059"/>
    <lineage>
        <taxon>Eukaryota</taxon>
        <taxon>Sar</taxon>
        <taxon>Alveolata</taxon>
        <taxon>Apicomplexa</taxon>
        <taxon>Aconoidasida</taxon>
        <taxon>Haemosporida</taxon>
        <taxon>Plasmodiidae</taxon>
        <taxon>Plasmodium</taxon>
        <taxon>Plasmodium (Laverania)</taxon>
    </lineage>
</organism>
<dbReference type="EMBL" id="GG665365">
    <property type="protein sequence ID" value="KNG77708.1"/>
    <property type="molecule type" value="Genomic_DNA"/>
</dbReference>